<reference evidence="2" key="1">
    <citation type="submission" date="2017-09" db="EMBL/GenBank/DDBJ databases">
        <title>Depth-based differentiation of microbial function through sediment-hosted aquifers and enrichment of novel symbionts in the deep terrestrial subsurface.</title>
        <authorList>
            <person name="Probst A.J."/>
            <person name="Ladd B."/>
            <person name="Jarett J.K."/>
            <person name="Geller-Mcgrath D.E."/>
            <person name="Sieber C.M.K."/>
            <person name="Emerson J.B."/>
            <person name="Anantharaman K."/>
            <person name="Thomas B.C."/>
            <person name="Malmstrom R."/>
            <person name="Stieglmeier M."/>
            <person name="Klingl A."/>
            <person name="Woyke T."/>
            <person name="Ryan C.M."/>
            <person name="Banfield J.F."/>
        </authorList>
    </citation>
    <scope>NUCLEOTIDE SEQUENCE [LARGE SCALE GENOMIC DNA]</scope>
</reference>
<dbReference type="Proteomes" id="UP000228762">
    <property type="component" value="Unassembled WGS sequence"/>
</dbReference>
<accession>A0A2M7EL93</accession>
<dbReference type="AlphaFoldDB" id="A0A2M7EL93"/>
<protein>
    <submittedName>
        <fullName evidence="1">Uncharacterized protein</fullName>
    </submittedName>
</protein>
<evidence type="ECO:0000313" key="2">
    <source>
        <dbReference type="Proteomes" id="UP000228762"/>
    </source>
</evidence>
<dbReference type="EMBL" id="PFEV01000005">
    <property type="protein sequence ID" value="PIV71330.1"/>
    <property type="molecule type" value="Genomic_DNA"/>
</dbReference>
<sequence length="74" mass="8506">MASTKNRYFHNRGTYEKKGAELAETIDIIGAIAQPQQAIREMIRDVITSSHIFPSVRLKPEQMQKRQEKDSTSE</sequence>
<comment type="caution">
    <text evidence="1">The sequence shown here is derived from an EMBL/GenBank/DDBJ whole genome shotgun (WGS) entry which is preliminary data.</text>
</comment>
<organism evidence="1 2">
    <name type="scientific">Candidatus Roizmanbacteria bacterium CG17_big_fil_post_rev_8_21_14_2_50_39_7</name>
    <dbReference type="NCBI Taxonomy" id="1974858"/>
    <lineage>
        <taxon>Bacteria</taxon>
        <taxon>Candidatus Roizmaniibacteriota</taxon>
    </lineage>
</organism>
<name>A0A2M7EL93_9BACT</name>
<gene>
    <name evidence="1" type="ORF">COW57_00125</name>
</gene>
<proteinExistence type="predicted"/>
<evidence type="ECO:0000313" key="1">
    <source>
        <dbReference type="EMBL" id="PIV71330.1"/>
    </source>
</evidence>